<dbReference type="Proteomes" id="UP000823769">
    <property type="component" value="Unassembled WGS sequence"/>
</dbReference>
<dbReference type="InterPro" id="IPR036034">
    <property type="entry name" value="PDZ_sf"/>
</dbReference>
<dbReference type="Gene3D" id="3.90.226.10">
    <property type="entry name" value="2-enoyl-CoA Hydratase, Chain A, domain 1"/>
    <property type="match status" value="1"/>
</dbReference>
<comment type="similarity">
    <text evidence="2 7">Belongs to the peptidase S41B family.</text>
</comment>
<feature type="region of interest" description="Disordered" evidence="10">
    <location>
        <begin position="547"/>
        <end position="572"/>
    </location>
</feature>
<dbReference type="InterPro" id="IPR029045">
    <property type="entry name" value="ClpP/crotonase-like_dom_sf"/>
</dbReference>
<dbReference type="Gene3D" id="3.30.750.44">
    <property type="match status" value="1"/>
</dbReference>
<feature type="active site" description="Nucleophile" evidence="8">
    <location>
        <position position="964"/>
    </location>
</feature>
<protein>
    <recommendedName>
        <fullName evidence="7">Tricorn protease homolog</fullName>
        <ecNumber evidence="7">3.4.21.-</ecNumber>
    </recommendedName>
</protein>
<evidence type="ECO:0000259" key="12">
    <source>
        <dbReference type="SMART" id="SM00245"/>
    </source>
</evidence>
<proteinExistence type="inferred from homology"/>
<dbReference type="Pfam" id="PF14684">
    <property type="entry name" value="Tricorn_C1"/>
    <property type="match status" value="1"/>
</dbReference>
<dbReference type="InterPro" id="IPR029414">
    <property type="entry name" value="Tricorn_PDZ"/>
</dbReference>
<keyword evidence="11" id="KW-0732">Signal</keyword>
<dbReference type="GO" id="GO:0006508">
    <property type="term" value="P:proteolysis"/>
    <property type="evidence" value="ECO:0007669"/>
    <property type="project" value="UniProtKB-UniRule"/>
</dbReference>
<name>A0A9D9IWK3_9BACT</name>
<evidence type="ECO:0000256" key="3">
    <source>
        <dbReference type="ARBA" id="ARBA00022490"/>
    </source>
</evidence>
<dbReference type="InterPro" id="IPR028204">
    <property type="entry name" value="Tricorn_C1"/>
</dbReference>
<reference evidence="13" key="2">
    <citation type="journal article" date="2021" name="PeerJ">
        <title>Extensive microbial diversity within the chicken gut microbiome revealed by metagenomics and culture.</title>
        <authorList>
            <person name="Gilroy R."/>
            <person name="Ravi A."/>
            <person name="Getino M."/>
            <person name="Pursley I."/>
            <person name="Horton D.L."/>
            <person name="Alikhan N.F."/>
            <person name="Baker D."/>
            <person name="Gharbi K."/>
            <person name="Hall N."/>
            <person name="Watson M."/>
            <person name="Adriaenssens E.M."/>
            <person name="Foster-Nyarko E."/>
            <person name="Jarju S."/>
            <person name="Secka A."/>
            <person name="Antonio M."/>
            <person name="Oren A."/>
            <person name="Chaudhuri R.R."/>
            <person name="La Ragione R."/>
            <person name="Hildebrand F."/>
            <person name="Pallen M.J."/>
        </authorList>
    </citation>
    <scope>NUCLEOTIDE SEQUENCE</scope>
    <source>
        <strain evidence="13">B3-1481</strain>
    </source>
</reference>
<dbReference type="InterPro" id="IPR015943">
    <property type="entry name" value="WD40/YVTN_repeat-like_dom_sf"/>
</dbReference>
<dbReference type="PIRSF" id="PIRSF036421">
    <property type="entry name" value="Tricorn_protease"/>
    <property type="match status" value="1"/>
</dbReference>
<dbReference type="SUPFAM" id="SSF82171">
    <property type="entry name" value="DPP6 N-terminal domain-like"/>
    <property type="match status" value="1"/>
</dbReference>
<dbReference type="Pfam" id="PF14685">
    <property type="entry name" value="PDZ_Tricorn"/>
    <property type="match status" value="1"/>
</dbReference>
<dbReference type="SUPFAM" id="SSF69304">
    <property type="entry name" value="Tricorn protease N-terminal domain"/>
    <property type="match status" value="1"/>
</dbReference>
<evidence type="ECO:0000256" key="2">
    <source>
        <dbReference type="ARBA" id="ARBA00008524"/>
    </source>
</evidence>
<dbReference type="Pfam" id="PF26549">
    <property type="entry name" value="Tricorn_N"/>
    <property type="match status" value="1"/>
</dbReference>
<feature type="chain" id="PRO_5038367139" description="Tricorn protease homolog" evidence="11">
    <location>
        <begin position="22"/>
        <end position="1074"/>
    </location>
</feature>
<dbReference type="InterPro" id="IPR012393">
    <property type="entry name" value="Tricorn_protease"/>
</dbReference>
<sequence length="1074" mass="118678">MKKSILLALALGAATLLQASAEEARLLRFPAVGGDKIVFSYAGDLYSVDIDGGDAVRLTSHPGYECFARISPDGSTIAFTGQYDGNTEVYTMPIEGGEPKRLTWSASVDRDQVGERMGPNNIVMGWTPDGSKIIYRSKQYCFSGLRANLCLVDAENGGVPEIIPASEGGFCSFSPDGEKLAMNRMFREFRTWKYYRGGQADDIWINTVGTTELTKITDNDAQDIFPMWVGDKIFYLSDRDRTMNLFAYDTVSGSTEKVTDFSEYDCKFPSCSADWIVFENGGWIYRYDVRGGGEPQKVEITLEADDIWGRSEYRGSVGRLSDFSLSPDGRRVLATGRGDIFSLPAEEGPVYNLTRSPGSHEREACWSPDGKHIAWFSDTDGEYQLYVAPCDDIAAAKALTSFKSGYPSGLQWSPDGGKLYFLTDAREVYEADLARGRAERILVSELDGFYSFTLSPDGAWAAYTTLLPNKKSAIWLFDIAARESYQLTDRWFDAWSPMFSRDGKYLFLSADTDFSYSYSSLEWNAAFRMSDKLFVLPLAAGTPNPMALKSDEYRPSEPDEAKDGKAKDAGGEQKAVTRVDLKGIAGRITALPVRASQILLSDDDKLWYSDGGSLKILDLKTMEVSDGPSGRYLAFTPDASKALVHTGSDYKVVNFGSSPESAKAVPVDDADIVVDHVAEWRQIFDESWRITRDGFYVENLHGADWDHVYEKYAQMLPYVRHRDDLTYLIGEMLGELNVGHAYITSGETPEVERVATGLLGARYSKDARTGAFRIESIFEGADWDERLSSPLTAPGVEAKAGEYITAVNGIPASELSDVGQALVGKVGKTVSLTLASDASGKNARTVYVVPAGDESQLAYYAWVKRNIEMTDRLSGGKIGYIHIPDMGEAGLEMFARLYYSQLDKQALIIDDRMNGGGNVSPMILERLQREVYRISMYRNGSNEPVPNQAFYGPKVCLIDKYSSSDGDLFPYGFRKLGLGKLIGMRSWGGIVGISGSKPFVDGQDMRTPFFTSYSTDGEWIIEGHGVDPDIEVDINPFEDYLGKDAQIEKAVEVLLDELENWEPLPGTPAAPVKN</sequence>
<keyword evidence="3 7" id="KW-0963">Cytoplasm</keyword>
<evidence type="ECO:0000256" key="1">
    <source>
        <dbReference type="ARBA" id="ARBA00004496"/>
    </source>
</evidence>
<dbReference type="InterPro" id="IPR005151">
    <property type="entry name" value="Tail-specific_protease"/>
</dbReference>
<evidence type="ECO:0000256" key="10">
    <source>
        <dbReference type="SAM" id="MobiDB-lite"/>
    </source>
</evidence>
<dbReference type="EC" id="3.4.21.-" evidence="7"/>
<dbReference type="Gene3D" id="2.120.10.60">
    <property type="entry name" value="Tricorn protease N-terminal domain"/>
    <property type="match status" value="1"/>
</dbReference>
<dbReference type="Gene3D" id="2.30.42.10">
    <property type="match status" value="1"/>
</dbReference>
<dbReference type="EMBL" id="JADILW010000066">
    <property type="protein sequence ID" value="MBO8480412.1"/>
    <property type="molecule type" value="Genomic_DNA"/>
</dbReference>
<evidence type="ECO:0000256" key="8">
    <source>
        <dbReference type="PIRSR" id="PIRSR036421-1"/>
    </source>
</evidence>
<evidence type="ECO:0000256" key="9">
    <source>
        <dbReference type="PIRSR" id="PIRSR036421-3"/>
    </source>
</evidence>
<accession>A0A9D9IWK3</accession>
<keyword evidence="5 7" id="KW-0378">Hydrolase</keyword>
<reference evidence="13" key="1">
    <citation type="submission" date="2020-10" db="EMBL/GenBank/DDBJ databases">
        <authorList>
            <person name="Gilroy R."/>
        </authorList>
    </citation>
    <scope>NUCLEOTIDE SEQUENCE</scope>
    <source>
        <strain evidence="13">B3-1481</strain>
    </source>
</reference>
<dbReference type="SUPFAM" id="SSF50156">
    <property type="entry name" value="PDZ domain-like"/>
    <property type="match status" value="1"/>
</dbReference>
<dbReference type="Pfam" id="PF26550">
    <property type="entry name" value="Tricorn_2nd"/>
    <property type="match status" value="1"/>
</dbReference>
<dbReference type="PANTHER" id="PTHR43253:SF1">
    <property type="entry name" value="TRICORN PROTEASE HOMOLOG 2-RELATED"/>
    <property type="match status" value="1"/>
</dbReference>
<organism evidence="13 14">
    <name type="scientific">Candidatus Cryptobacteroides avistercoris</name>
    <dbReference type="NCBI Taxonomy" id="2840758"/>
    <lineage>
        <taxon>Bacteria</taxon>
        <taxon>Pseudomonadati</taxon>
        <taxon>Bacteroidota</taxon>
        <taxon>Bacteroidia</taxon>
        <taxon>Bacteroidales</taxon>
        <taxon>Candidatus Cryptobacteroides</taxon>
    </lineage>
</organism>
<dbReference type="SUPFAM" id="SSF52096">
    <property type="entry name" value="ClpP/crotonase"/>
    <property type="match status" value="1"/>
</dbReference>
<evidence type="ECO:0000256" key="11">
    <source>
        <dbReference type="SAM" id="SignalP"/>
    </source>
</evidence>
<comment type="function">
    <text evidence="7">Degrades oligopeptides.</text>
</comment>
<feature type="signal peptide" evidence="11">
    <location>
        <begin position="1"/>
        <end position="21"/>
    </location>
</feature>
<gene>
    <name evidence="13" type="ORF">IAB76_04800</name>
</gene>
<feature type="active site" description="Charge relay system" evidence="8">
    <location>
        <position position="1022"/>
    </location>
</feature>
<evidence type="ECO:0000256" key="6">
    <source>
        <dbReference type="ARBA" id="ARBA00022825"/>
    </source>
</evidence>
<dbReference type="PANTHER" id="PTHR43253">
    <property type="entry name" value="TRICORN PROTEASE HOMOLOG 2-RELATED"/>
    <property type="match status" value="1"/>
</dbReference>
<dbReference type="GO" id="GO:0008236">
    <property type="term" value="F:serine-type peptidase activity"/>
    <property type="evidence" value="ECO:0007669"/>
    <property type="project" value="UniProtKB-UniRule"/>
</dbReference>
<dbReference type="GO" id="GO:0005737">
    <property type="term" value="C:cytoplasm"/>
    <property type="evidence" value="ECO:0007669"/>
    <property type="project" value="UniProtKB-SubCell"/>
</dbReference>
<feature type="active site" description="Charge relay system" evidence="8">
    <location>
        <position position="740"/>
    </location>
</feature>
<evidence type="ECO:0000256" key="4">
    <source>
        <dbReference type="ARBA" id="ARBA00022670"/>
    </source>
</evidence>
<dbReference type="Pfam" id="PF03572">
    <property type="entry name" value="Peptidase_S41"/>
    <property type="match status" value="1"/>
</dbReference>
<dbReference type="Gene3D" id="2.130.10.10">
    <property type="entry name" value="YVTN repeat-like/Quinoprotein amine dehydrogenase"/>
    <property type="match status" value="1"/>
</dbReference>
<feature type="compositionally biased region" description="Basic and acidic residues" evidence="10">
    <location>
        <begin position="549"/>
        <end position="572"/>
    </location>
</feature>
<evidence type="ECO:0000313" key="13">
    <source>
        <dbReference type="EMBL" id="MBO8480412.1"/>
    </source>
</evidence>
<keyword evidence="4 7" id="KW-0645">Protease</keyword>
<comment type="caution">
    <text evidence="13">The sequence shown here is derived from an EMBL/GenBank/DDBJ whole genome shotgun (WGS) entry which is preliminary data.</text>
</comment>
<feature type="site" description="Transition state stabilizer; via amide nitrogen" evidence="9">
    <location>
        <position position="965"/>
    </location>
</feature>
<comment type="subcellular location">
    <subcellularLocation>
        <location evidence="1 7">Cytoplasm</location>
    </subcellularLocation>
</comment>
<evidence type="ECO:0000313" key="14">
    <source>
        <dbReference type="Proteomes" id="UP000823769"/>
    </source>
</evidence>
<feature type="domain" description="Tail specific protease" evidence="12">
    <location>
        <begin position="841"/>
        <end position="1033"/>
    </location>
</feature>
<keyword evidence="6 7" id="KW-0720">Serine protease</keyword>
<dbReference type="CDD" id="cd07562">
    <property type="entry name" value="Peptidase_S41_TRI"/>
    <property type="match status" value="1"/>
</dbReference>
<dbReference type="AlphaFoldDB" id="A0A9D9IWK3"/>
<evidence type="ECO:0000256" key="5">
    <source>
        <dbReference type="ARBA" id="ARBA00022801"/>
    </source>
</evidence>
<dbReference type="SMART" id="SM00245">
    <property type="entry name" value="TSPc"/>
    <property type="match status" value="1"/>
</dbReference>
<evidence type="ECO:0000256" key="7">
    <source>
        <dbReference type="PIRNR" id="PIRNR036421"/>
    </source>
</evidence>